<organism evidence="1 2">
    <name type="scientific">Pristionchus fissidentatus</name>
    <dbReference type="NCBI Taxonomy" id="1538716"/>
    <lineage>
        <taxon>Eukaryota</taxon>
        <taxon>Metazoa</taxon>
        <taxon>Ecdysozoa</taxon>
        <taxon>Nematoda</taxon>
        <taxon>Chromadorea</taxon>
        <taxon>Rhabditida</taxon>
        <taxon>Rhabditina</taxon>
        <taxon>Diplogasteromorpha</taxon>
        <taxon>Diplogasteroidea</taxon>
        <taxon>Neodiplogasteridae</taxon>
        <taxon>Pristionchus</taxon>
    </lineage>
</organism>
<reference evidence="1" key="1">
    <citation type="submission" date="2023-10" db="EMBL/GenBank/DDBJ databases">
        <title>Genome assembly of Pristionchus species.</title>
        <authorList>
            <person name="Yoshida K."/>
            <person name="Sommer R.J."/>
        </authorList>
    </citation>
    <scope>NUCLEOTIDE SEQUENCE</scope>
    <source>
        <strain evidence="1">RS5133</strain>
    </source>
</reference>
<keyword evidence="2" id="KW-1185">Reference proteome</keyword>
<name>A0AAV5USC2_9BILA</name>
<feature type="non-terminal residue" evidence="1">
    <location>
        <position position="127"/>
    </location>
</feature>
<evidence type="ECO:0000313" key="1">
    <source>
        <dbReference type="EMBL" id="GMT10036.1"/>
    </source>
</evidence>
<gene>
    <name evidence="1" type="ORF">PFISCL1PPCAC_1333</name>
</gene>
<sequence>LSEQITTKLRPRKISLVMECELYPIDFLFKVAEVVDDMKIYLRNDSIFLSSARDDWIEVAVQILSRRCSSLWINNTIFASEADIDNLIGGIEKIKHKINVRVDLATACEYLNRHEQIGNLDVKIKNH</sequence>
<dbReference type="AlphaFoldDB" id="A0AAV5USC2"/>
<proteinExistence type="predicted"/>
<accession>A0AAV5USC2</accession>
<dbReference type="Proteomes" id="UP001432322">
    <property type="component" value="Unassembled WGS sequence"/>
</dbReference>
<comment type="caution">
    <text evidence="1">The sequence shown here is derived from an EMBL/GenBank/DDBJ whole genome shotgun (WGS) entry which is preliminary data.</text>
</comment>
<protein>
    <submittedName>
        <fullName evidence="1">Uncharacterized protein</fullName>
    </submittedName>
</protein>
<evidence type="ECO:0000313" key="2">
    <source>
        <dbReference type="Proteomes" id="UP001432322"/>
    </source>
</evidence>
<dbReference type="EMBL" id="BTSY01000001">
    <property type="protein sequence ID" value="GMT10036.1"/>
    <property type="molecule type" value="Genomic_DNA"/>
</dbReference>
<feature type="non-terminal residue" evidence="1">
    <location>
        <position position="1"/>
    </location>
</feature>